<dbReference type="GO" id="GO:0046872">
    <property type="term" value="F:metal ion binding"/>
    <property type="evidence" value="ECO:0007669"/>
    <property type="project" value="UniProtKB-KW"/>
</dbReference>
<dbReference type="GO" id="GO:0044205">
    <property type="term" value="P:'de novo' UMP biosynthetic process"/>
    <property type="evidence" value="ECO:0007669"/>
    <property type="project" value="UniProtKB-UniPathway"/>
</dbReference>
<dbReference type="GO" id="GO:0004151">
    <property type="term" value="F:dihydroorotase activity"/>
    <property type="evidence" value="ECO:0007669"/>
    <property type="project" value="UniProtKB-EC"/>
</dbReference>
<dbReference type="InterPro" id="IPR032466">
    <property type="entry name" value="Metal_Hydrolase"/>
</dbReference>
<gene>
    <name evidence="9" type="ORF">ALNC14_063040</name>
</gene>
<dbReference type="PROSITE" id="PS00483">
    <property type="entry name" value="DIHYDROOROTASE_2"/>
    <property type="match status" value="1"/>
</dbReference>
<dbReference type="AlphaFoldDB" id="F0WG27"/>
<reference evidence="9" key="2">
    <citation type="submission" date="2011-02" db="EMBL/GenBank/DDBJ databases">
        <authorList>
            <person name="MacLean D."/>
        </authorList>
    </citation>
    <scope>NUCLEOTIDE SEQUENCE</scope>
</reference>
<dbReference type="PANTHER" id="PTHR43137:SF1">
    <property type="entry name" value="DIHYDROOROTASE"/>
    <property type="match status" value="1"/>
</dbReference>
<dbReference type="PANTHER" id="PTHR43137">
    <property type="entry name" value="DIHYDROOROTASE"/>
    <property type="match status" value="1"/>
</dbReference>
<comment type="pathway">
    <text evidence="1">Pyrimidine metabolism; UMP biosynthesis via de novo pathway; (S)-dihydroorotate from bicarbonate: step 3/3.</text>
</comment>
<evidence type="ECO:0000256" key="3">
    <source>
        <dbReference type="ARBA" id="ARBA00012860"/>
    </source>
</evidence>
<dbReference type="UniPathway" id="UPA00070">
    <property type="reaction ID" value="UER00117"/>
</dbReference>
<evidence type="ECO:0000256" key="2">
    <source>
        <dbReference type="ARBA" id="ARBA00005631"/>
    </source>
</evidence>
<evidence type="ECO:0000313" key="9">
    <source>
        <dbReference type="EMBL" id="CCA20161.1"/>
    </source>
</evidence>
<evidence type="ECO:0000259" key="8">
    <source>
        <dbReference type="Pfam" id="PF01979"/>
    </source>
</evidence>
<dbReference type="GO" id="GO:0006207">
    <property type="term" value="P:'de novo' pyrimidine nucleobase biosynthetic process"/>
    <property type="evidence" value="ECO:0007669"/>
    <property type="project" value="TreeGrafter"/>
</dbReference>
<evidence type="ECO:0000256" key="7">
    <source>
        <dbReference type="ARBA" id="ARBA00022975"/>
    </source>
</evidence>
<evidence type="ECO:0000256" key="5">
    <source>
        <dbReference type="ARBA" id="ARBA00022801"/>
    </source>
</evidence>
<keyword evidence="5" id="KW-0378">Hydrolase</keyword>
<evidence type="ECO:0000256" key="1">
    <source>
        <dbReference type="ARBA" id="ARBA00004880"/>
    </source>
</evidence>
<protein>
    <recommendedName>
        <fullName evidence="3">dihydroorotase</fullName>
        <ecNumber evidence="3">3.5.2.3</ecNumber>
    </recommendedName>
</protein>
<dbReference type="HAMAP" id="MF_00219">
    <property type="entry name" value="PyrC_classII"/>
    <property type="match status" value="1"/>
</dbReference>
<evidence type="ECO:0000256" key="4">
    <source>
        <dbReference type="ARBA" id="ARBA00022723"/>
    </source>
</evidence>
<dbReference type="Pfam" id="PF01979">
    <property type="entry name" value="Amidohydro_1"/>
    <property type="match status" value="1"/>
</dbReference>
<keyword evidence="6" id="KW-0862">Zinc</keyword>
<dbReference type="NCBIfam" id="TIGR00856">
    <property type="entry name" value="pyrC_dimer"/>
    <property type="match status" value="1"/>
</dbReference>
<dbReference type="CDD" id="cd01294">
    <property type="entry name" value="DHOase"/>
    <property type="match status" value="1"/>
</dbReference>
<sequence>MSDSIGSNSTAIWLTRRPDDFHHHLRDDECLEMTVDHASRVFGRCIAMPNLKAPVTTTEMALQYHDRIQSILDKLQRPHFQPLMTLYMTDRTTPEEIHKAAATKKIFAVKLYPAGATTNSDAGVSNVRNIYPALEAMVQVGMPLLVHGEVTDVSVDIFDKEAAFLTNVLAPLIADFPSLKVVLEHITTKEAADFVMNASENVAATITPHHLLYNRNAIFQGGLRPHMYCLPVMKRELHRKALLEALASGSKKFFLGTDSAPHVSIKKESSCGCAGIYSAHAALELYAEAFESIGRLDLLESFACENGSVFYGLPLNPQERTVLLKKEDWTVPESYTLRSKEKVVPLRAGSTLTWKCQVGTSTKDSDTGTI</sequence>
<name>F0WG27_9STRA</name>
<dbReference type="HOGENOM" id="CLU_041558_1_0_1"/>
<dbReference type="EC" id="3.5.2.3" evidence="3"/>
<accession>F0WG27</accession>
<feature type="domain" description="Amidohydrolase-related" evidence="8">
    <location>
        <begin position="20"/>
        <end position="313"/>
    </location>
</feature>
<dbReference type="SUPFAM" id="SSF51556">
    <property type="entry name" value="Metallo-dependent hydrolases"/>
    <property type="match status" value="1"/>
</dbReference>
<keyword evidence="4" id="KW-0479">Metal-binding</keyword>
<dbReference type="GO" id="GO:0005737">
    <property type="term" value="C:cytoplasm"/>
    <property type="evidence" value="ECO:0007669"/>
    <property type="project" value="TreeGrafter"/>
</dbReference>
<proteinExistence type="inferred from homology"/>
<organism evidence="9">
    <name type="scientific">Albugo laibachii Nc14</name>
    <dbReference type="NCBI Taxonomy" id="890382"/>
    <lineage>
        <taxon>Eukaryota</taxon>
        <taxon>Sar</taxon>
        <taxon>Stramenopiles</taxon>
        <taxon>Oomycota</taxon>
        <taxon>Peronosporomycetes</taxon>
        <taxon>Albuginales</taxon>
        <taxon>Albuginaceae</taxon>
        <taxon>Albugo</taxon>
    </lineage>
</organism>
<dbReference type="Gene3D" id="3.20.20.140">
    <property type="entry name" value="Metal-dependent hydrolases"/>
    <property type="match status" value="1"/>
</dbReference>
<dbReference type="InterPro" id="IPR002195">
    <property type="entry name" value="Dihydroorotase_CS"/>
</dbReference>
<evidence type="ECO:0000256" key="6">
    <source>
        <dbReference type="ARBA" id="ARBA00022833"/>
    </source>
</evidence>
<reference evidence="9" key="1">
    <citation type="journal article" date="2011" name="PLoS Biol.">
        <title>Gene gain and loss during evolution of obligate parasitism in the white rust pathogen of Arabidopsis thaliana.</title>
        <authorList>
            <person name="Kemen E."/>
            <person name="Gardiner A."/>
            <person name="Schultz-Larsen T."/>
            <person name="Kemen A.C."/>
            <person name="Balmuth A.L."/>
            <person name="Robert-Seilaniantz A."/>
            <person name="Bailey K."/>
            <person name="Holub E."/>
            <person name="Studholme D.J."/>
            <person name="Maclean D."/>
            <person name="Jones J.D."/>
        </authorList>
    </citation>
    <scope>NUCLEOTIDE SEQUENCE</scope>
</reference>
<dbReference type="PIRSF" id="PIRSF001237">
    <property type="entry name" value="DHOdimr"/>
    <property type="match status" value="1"/>
</dbReference>
<dbReference type="EMBL" id="FR824132">
    <property type="protein sequence ID" value="CCA20161.1"/>
    <property type="molecule type" value="Genomic_DNA"/>
</dbReference>
<keyword evidence="7" id="KW-0665">Pyrimidine biosynthesis</keyword>
<comment type="similarity">
    <text evidence="2">Belongs to the metallo-dependent hydrolases superfamily. DHOase family. Class II DHOase subfamily.</text>
</comment>
<dbReference type="InterPro" id="IPR004721">
    <property type="entry name" value="DHOdimr"/>
</dbReference>
<dbReference type="InterPro" id="IPR006680">
    <property type="entry name" value="Amidohydro-rel"/>
</dbReference>